<keyword evidence="1" id="KW-1133">Transmembrane helix</keyword>
<evidence type="ECO:0000313" key="4">
    <source>
        <dbReference type="EMBL" id="PWJ55911.1"/>
    </source>
</evidence>
<feature type="domain" description="FecR protein" evidence="2">
    <location>
        <begin position="106"/>
        <end position="200"/>
    </location>
</feature>
<dbReference type="Gene3D" id="2.60.120.1440">
    <property type="match status" value="1"/>
</dbReference>
<evidence type="ECO:0000256" key="1">
    <source>
        <dbReference type="SAM" id="Phobius"/>
    </source>
</evidence>
<sequence length="320" mass="36634">MSESEINAEIVKKYITDKASPDEMKVFFYLLKEGKLDGELRKHMDSEIKNGLMDIEKKEIKTVQKKYAWDWRIAASILLLIGAGFLTYLNPSWLPWRNSEINFSYIATGRSEIKKIILSDGSIVWLNASSKLRYPVQFEKAKRELFLEEGEAYFEIERDEKKPMVVFAAGTETKVLGTKFNIRSYNFLPSVQITVTNGKVSVSTKSINEQNTLHLLPNQRASFNRLDALTFQDSIHAENALGWKQGRMIFDNESLKDVVAELQQKYNTPIEFEKSGLQNIRLSAEFESKDSLPDVLEALSLANNLEYELENGKVLLKSVK</sequence>
<feature type="transmembrane region" description="Helical" evidence="1">
    <location>
        <begin position="71"/>
        <end position="89"/>
    </location>
</feature>
<dbReference type="Gene3D" id="3.55.50.30">
    <property type="match status" value="1"/>
</dbReference>
<reference evidence="4 5" key="1">
    <citation type="submission" date="2018-03" db="EMBL/GenBank/DDBJ databases">
        <title>Genomic Encyclopedia of Archaeal and Bacterial Type Strains, Phase II (KMG-II): from individual species to whole genera.</title>
        <authorList>
            <person name="Goeker M."/>
        </authorList>
    </citation>
    <scope>NUCLEOTIDE SEQUENCE [LARGE SCALE GENOMIC DNA]</scope>
    <source>
        <strain evidence="4 5">DSM 100346</strain>
    </source>
</reference>
<dbReference type="Pfam" id="PF16344">
    <property type="entry name" value="FecR_C"/>
    <property type="match status" value="1"/>
</dbReference>
<dbReference type="Proteomes" id="UP000245880">
    <property type="component" value="Unassembled WGS sequence"/>
</dbReference>
<comment type="caution">
    <text evidence="4">The sequence shown here is derived from an EMBL/GenBank/DDBJ whole genome shotgun (WGS) entry which is preliminary data.</text>
</comment>
<dbReference type="GO" id="GO:0016989">
    <property type="term" value="F:sigma factor antagonist activity"/>
    <property type="evidence" value="ECO:0007669"/>
    <property type="project" value="TreeGrafter"/>
</dbReference>
<dbReference type="OrthoDB" id="642683at2"/>
<dbReference type="EMBL" id="QGDT01000012">
    <property type="protein sequence ID" value="PWJ55911.1"/>
    <property type="molecule type" value="Genomic_DNA"/>
</dbReference>
<proteinExistence type="predicted"/>
<name>A0A316AE60_9BACT</name>
<evidence type="ECO:0000259" key="3">
    <source>
        <dbReference type="Pfam" id="PF16344"/>
    </source>
</evidence>
<dbReference type="PANTHER" id="PTHR30273">
    <property type="entry name" value="PERIPLASMIC SIGNAL SENSOR AND SIGMA FACTOR ACTIVATOR FECR-RELATED"/>
    <property type="match status" value="1"/>
</dbReference>
<keyword evidence="1" id="KW-0472">Membrane</keyword>
<evidence type="ECO:0000313" key="5">
    <source>
        <dbReference type="Proteomes" id="UP000245880"/>
    </source>
</evidence>
<feature type="domain" description="Protein FecR C-terminal" evidence="3">
    <location>
        <begin position="247"/>
        <end position="315"/>
    </location>
</feature>
<gene>
    <name evidence="4" type="ORF">CLV98_1125</name>
</gene>
<dbReference type="PANTHER" id="PTHR30273:SF2">
    <property type="entry name" value="PROTEIN FECR"/>
    <property type="match status" value="1"/>
</dbReference>
<evidence type="ECO:0000259" key="2">
    <source>
        <dbReference type="Pfam" id="PF04773"/>
    </source>
</evidence>
<dbReference type="RefSeq" id="WP_109676708.1">
    <property type="nucleotide sequence ID" value="NZ_QGDT01000012.1"/>
</dbReference>
<dbReference type="InterPro" id="IPR006860">
    <property type="entry name" value="FecR"/>
</dbReference>
<keyword evidence="5" id="KW-1185">Reference proteome</keyword>
<dbReference type="InterPro" id="IPR012373">
    <property type="entry name" value="Ferrdict_sens_TM"/>
</dbReference>
<accession>A0A316AE60</accession>
<organism evidence="4 5">
    <name type="scientific">Dyadobacter jejuensis</name>
    <dbReference type="NCBI Taxonomy" id="1082580"/>
    <lineage>
        <taxon>Bacteria</taxon>
        <taxon>Pseudomonadati</taxon>
        <taxon>Bacteroidota</taxon>
        <taxon>Cytophagia</taxon>
        <taxon>Cytophagales</taxon>
        <taxon>Spirosomataceae</taxon>
        <taxon>Dyadobacter</taxon>
    </lineage>
</organism>
<dbReference type="Pfam" id="PF04773">
    <property type="entry name" value="FecR"/>
    <property type="match status" value="1"/>
</dbReference>
<protein>
    <submittedName>
        <fullName evidence="4">Ferric-dicitrate binding protein FerR (Iron transport regulator)</fullName>
    </submittedName>
</protein>
<dbReference type="InterPro" id="IPR032508">
    <property type="entry name" value="FecR_C"/>
</dbReference>
<keyword evidence="1" id="KW-0812">Transmembrane</keyword>
<dbReference type="AlphaFoldDB" id="A0A316AE60"/>